<protein>
    <submittedName>
        <fullName evidence="2">DUF4935 domain-containing protein</fullName>
    </submittedName>
</protein>
<reference evidence="2 3" key="1">
    <citation type="submission" date="2020-12" db="EMBL/GenBank/DDBJ databases">
        <title>Geomonas sp. Red421, isolated from paddy soil.</title>
        <authorList>
            <person name="Xu Z."/>
            <person name="Zhang Z."/>
            <person name="Masuda Y."/>
            <person name="Itoh H."/>
            <person name="Senoo K."/>
        </authorList>
    </citation>
    <scope>NUCLEOTIDE SEQUENCE [LARGE SCALE GENOMIC DNA]</scope>
    <source>
        <strain evidence="2 3">Red421</strain>
    </source>
</reference>
<dbReference type="InterPro" id="IPR032557">
    <property type="entry name" value="DUF4935"/>
</dbReference>
<feature type="domain" description="DUF4935" evidence="1">
    <location>
        <begin position="3"/>
        <end position="163"/>
    </location>
</feature>
<evidence type="ECO:0000259" key="1">
    <source>
        <dbReference type="Pfam" id="PF16289"/>
    </source>
</evidence>
<organism evidence="2 3">
    <name type="scientific">Geomonas anaerohicana</name>
    <dbReference type="NCBI Taxonomy" id="2798583"/>
    <lineage>
        <taxon>Bacteria</taxon>
        <taxon>Pseudomonadati</taxon>
        <taxon>Thermodesulfobacteriota</taxon>
        <taxon>Desulfuromonadia</taxon>
        <taxon>Geobacterales</taxon>
        <taxon>Geobacteraceae</taxon>
        <taxon>Geomonas</taxon>
    </lineage>
</organism>
<dbReference type="Pfam" id="PF16289">
    <property type="entry name" value="PIN_12"/>
    <property type="match status" value="1"/>
</dbReference>
<evidence type="ECO:0000313" key="3">
    <source>
        <dbReference type="Proteomes" id="UP000614714"/>
    </source>
</evidence>
<name>A0ABS0YGF3_9BACT</name>
<gene>
    <name evidence="2" type="ORF">JFN91_12205</name>
</gene>
<dbReference type="Proteomes" id="UP000614714">
    <property type="component" value="Unassembled WGS sequence"/>
</dbReference>
<sequence>MKVFLDTNIFYNDWFMKNANFRYLFHFLNNEGHSLLISKLVIEEAENIRNRELSESLLDIKKSINRINKLNYNDVYFAQESLGVEKFELLPMIRSRTENIEEIEYEGIPHSVVVGRALINKKPFIEGEKGYRDTLIWLSFMDYLAKNDIEEDVVFITQNKSDFFKVKDKVLHFHQDLCSDIEHKTLKAKITPYASLFDFVNSAIDKDVHAIDHYASEKLFEQFIFEESSKFITEMSNVDLSKHFGYTIFETNVKTILSTRVEIYEGLEDIDILQTQRLEGDDVYVSYSYNLRGVTVEIDIPEIDYFMNKIEILKVADDVDVISEVVTLHFFMRPYFDVSFIYNARLDTLKNFEVARIWLR</sequence>
<accession>A0ABS0YGF3</accession>
<dbReference type="EMBL" id="JAEMHL010000005">
    <property type="protein sequence ID" value="MBJ6750977.1"/>
    <property type="molecule type" value="Genomic_DNA"/>
</dbReference>
<keyword evidence="3" id="KW-1185">Reference proteome</keyword>
<dbReference type="RefSeq" id="WP_199389457.1">
    <property type="nucleotide sequence ID" value="NZ_JAEMHL010000005.1"/>
</dbReference>
<comment type="caution">
    <text evidence="2">The sequence shown here is derived from an EMBL/GenBank/DDBJ whole genome shotgun (WGS) entry which is preliminary data.</text>
</comment>
<proteinExistence type="predicted"/>
<evidence type="ECO:0000313" key="2">
    <source>
        <dbReference type="EMBL" id="MBJ6750977.1"/>
    </source>
</evidence>